<gene>
    <name evidence="5" type="ORF">OLEA9_A047931</name>
</gene>
<evidence type="ECO:0008006" key="7">
    <source>
        <dbReference type="Google" id="ProtNLM"/>
    </source>
</evidence>
<feature type="compositionally biased region" description="Polar residues" evidence="4">
    <location>
        <begin position="66"/>
        <end position="76"/>
    </location>
</feature>
<evidence type="ECO:0000256" key="3">
    <source>
        <dbReference type="SAM" id="Coils"/>
    </source>
</evidence>
<dbReference type="AlphaFoldDB" id="A0A8S0PXR5"/>
<sequence length="448" mass="50605">MVGYDRDEYEDLDEYEEDDEKYEEEGYEEEEEEEETHQPTQEALEYLELRQRLKETYRKKMKKQLGTANPSSSEKTNAVRKDNFGSFFGPSQPVIASRVIQESKSLLENPNLAARISKSNTSMQANKNSASATAGSKPRSDHLQKVTNGVKTKVEMLKNTRDYSFLLSDDADVPTPTKNPPPRNVSAPSSDARSAKVPPRSKQPAKDSGRKASTGHPERRPMPAGGQLRPKVGSEKLAPSSKLSMGSKQKFGINNGSGPGRPVQMNDMPSRNPAATMGKKVTAPIAKSSMPSERKPTPSHLQPKVHKPPPSHLQSFVQKKPLIQRKESQETIKAKVIPKQPMSSSRLQVRPLPPKSSARGTLADERPKRKPMNDDVEAISMIRDMFRYNPNKYRDDDDDSDMEANFDDILAEERRSAKIALEEDREQLRLIEEEERRERMRLAKRQKR</sequence>
<protein>
    <recommendedName>
        <fullName evidence="7">SPT2 chromatin protein</fullName>
    </recommendedName>
</protein>
<dbReference type="Proteomes" id="UP000594638">
    <property type="component" value="Unassembled WGS sequence"/>
</dbReference>
<reference evidence="5 6" key="1">
    <citation type="submission" date="2019-12" db="EMBL/GenBank/DDBJ databases">
        <authorList>
            <person name="Alioto T."/>
            <person name="Alioto T."/>
            <person name="Gomez Garrido J."/>
        </authorList>
    </citation>
    <scope>NUCLEOTIDE SEQUENCE [LARGE SCALE GENOMIC DNA]</scope>
</reference>
<dbReference type="Gramene" id="OE9A047931T1">
    <property type="protein sequence ID" value="OE9A047931C1"/>
    <property type="gene ID" value="OE9A047931"/>
</dbReference>
<keyword evidence="6" id="KW-1185">Reference proteome</keyword>
<dbReference type="PANTHER" id="PTHR22691:SF8">
    <property type="entry name" value="PROTEIN SPT2 HOMOLOG"/>
    <property type="match status" value="1"/>
</dbReference>
<dbReference type="SMART" id="SM00784">
    <property type="entry name" value="SPT2"/>
    <property type="match status" value="1"/>
</dbReference>
<dbReference type="GO" id="GO:0005730">
    <property type="term" value="C:nucleolus"/>
    <property type="evidence" value="ECO:0007669"/>
    <property type="project" value="TreeGrafter"/>
</dbReference>
<dbReference type="GO" id="GO:0006334">
    <property type="term" value="P:nucleosome assembly"/>
    <property type="evidence" value="ECO:0007669"/>
    <property type="project" value="TreeGrafter"/>
</dbReference>
<dbReference type="GO" id="GO:0042393">
    <property type="term" value="F:histone binding"/>
    <property type="evidence" value="ECO:0007669"/>
    <property type="project" value="TreeGrafter"/>
</dbReference>
<feature type="compositionally biased region" description="Polar residues" evidence="4">
    <location>
        <begin position="241"/>
        <end position="256"/>
    </location>
</feature>
<feature type="coiled-coil region" evidence="3">
    <location>
        <begin position="414"/>
        <end position="441"/>
    </location>
</feature>
<feature type="region of interest" description="Disordered" evidence="4">
    <location>
        <begin position="111"/>
        <end position="155"/>
    </location>
</feature>
<feature type="region of interest" description="Disordered" evidence="4">
    <location>
        <begin position="58"/>
        <end position="87"/>
    </location>
</feature>
<comment type="caution">
    <text evidence="5">The sequence shown here is derived from an EMBL/GenBank/DDBJ whole genome shotgun (WGS) entry which is preliminary data.</text>
</comment>
<keyword evidence="2 3" id="KW-0175">Coiled coil</keyword>
<dbReference type="GO" id="GO:0006360">
    <property type="term" value="P:transcription by RNA polymerase I"/>
    <property type="evidence" value="ECO:0007669"/>
    <property type="project" value="TreeGrafter"/>
</dbReference>
<comment type="similarity">
    <text evidence="1">Belongs to the SPT2 family.</text>
</comment>
<feature type="compositionally biased region" description="Polar residues" evidence="4">
    <location>
        <begin position="117"/>
        <end position="134"/>
    </location>
</feature>
<feature type="region of interest" description="Disordered" evidence="4">
    <location>
        <begin position="1"/>
        <end position="43"/>
    </location>
</feature>
<evidence type="ECO:0000313" key="5">
    <source>
        <dbReference type="EMBL" id="CAA2958812.1"/>
    </source>
</evidence>
<dbReference type="EMBL" id="CACTIH010000287">
    <property type="protein sequence ID" value="CAA2958812.1"/>
    <property type="molecule type" value="Genomic_DNA"/>
</dbReference>
<feature type="compositionally biased region" description="Basic and acidic residues" evidence="4">
    <location>
        <begin position="362"/>
        <end position="373"/>
    </location>
</feature>
<feature type="region of interest" description="Disordered" evidence="4">
    <location>
        <begin position="168"/>
        <end position="375"/>
    </location>
</feature>
<dbReference type="PANTHER" id="PTHR22691">
    <property type="entry name" value="YEAST SPT2-RELATED"/>
    <property type="match status" value="1"/>
</dbReference>
<organism evidence="5 6">
    <name type="scientific">Olea europaea subsp. europaea</name>
    <dbReference type="NCBI Taxonomy" id="158383"/>
    <lineage>
        <taxon>Eukaryota</taxon>
        <taxon>Viridiplantae</taxon>
        <taxon>Streptophyta</taxon>
        <taxon>Embryophyta</taxon>
        <taxon>Tracheophyta</taxon>
        <taxon>Spermatophyta</taxon>
        <taxon>Magnoliopsida</taxon>
        <taxon>eudicotyledons</taxon>
        <taxon>Gunneridae</taxon>
        <taxon>Pentapetalae</taxon>
        <taxon>asterids</taxon>
        <taxon>lamiids</taxon>
        <taxon>Lamiales</taxon>
        <taxon>Oleaceae</taxon>
        <taxon>Oleeae</taxon>
        <taxon>Olea</taxon>
    </lineage>
</organism>
<evidence type="ECO:0000313" key="6">
    <source>
        <dbReference type="Proteomes" id="UP000594638"/>
    </source>
</evidence>
<accession>A0A8S0PXR5</accession>
<evidence type="ECO:0000256" key="1">
    <source>
        <dbReference type="ARBA" id="ARBA00006461"/>
    </source>
</evidence>
<name>A0A8S0PXR5_OLEEU</name>
<proteinExistence type="inferred from homology"/>
<dbReference type="OrthoDB" id="6259853at2759"/>
<dbReference type="InterPro" id="IPR013256">
    <property type="entry name" value="Chromatin_SPT2"/>
</dbReference>
<feature type="compositionally biased region" description="Basic and acidic residues" evidence="4">
    <location>
        <begin position="204"/>
        <end position="221"/>
    </location>
</feature>
<evidence type="ECO:0000256" key="2">
    <source>
        <dbReference type="ARBA" id="ARBA00023054"/>
    </source>
</evidence>
<evidence type="ECO:0000256" key="4">
    <source>
        <dbReference type="SAM" id="MobiDB-lite"/>
    </source>
</evidence>
<dbReference type="Pfam" id="PF08243">
    <property type="entry name" value="SPT2"/>
    <property type="match status" value="1"/>
</dbReference>
<feature type="compositionally biased region" description="Basic and acidic residues" evidence="4">
    <location>
        <begin position="324"/>
        <end position="333"/>
    </location>
</feature>
<feature type="compositionally biased region" description="Acidic residues" evidence="4">
    <location>
        <begin position="7"/>
        <end position="35"/>
    </location>
</feature>
<dbReference type="GO" id="GO:0003677">
    <property type="term" value="F:DNA binding"/>
    <property type="evidence" value="ECO:0007669"/>
    <property type="project" value="TreeGrafter"/>
</dbReference>